<dbReference type="Proteomes" id="UP000290985">
    <property type="component" value="Chromosome"/>
</dbReference>
<dbReference type="PROSITE" id="PS51257">
    <property type="entry name" value="PROKAR_LIPOPROTEIN"/>
    <property type="match status" value="1"/>
</dbReference>
<accession>A0A449B112</accession>
<proteinExistence type="predicted"/>
<evidence type="ECO:0008006" key="3">
    <source>
        <dbReference type="Google" id="ProtNLM"/>
    </source>
</evidence>
<dbReference type="AlphaFoldDB" id="A0A449B112"/>
<evidence type="ECO:0000313" key="1">
    <source>
        <dbReference type="EMBL" id="VEU74234.1"/>
    </source>
</evidence>
<dbReference type="EMBL" id="LR215036">
    <property type="protein sequence ID" value="VEU74234.1"/>
    <property type="molecule type" value="Genomic_DNA"/>
</dbReference>
<name>A0A449B112_9BACT</name>
<protein>
    <recommendedName>
        <fullName evidence="3">Lipoprotein</fullName>
    </recommendedName>
</protein>
<keyword evidence="2" id="KW-1185">Reference proteome</keyword>
<dbReference type="RefSeq" id="WP_129725082.1">
    <property type="nucleotide sequence ID" value="NZ_CP101807.1"/>
</dbReference>
<gene>
    <name evidence="1" type="ORF">NCTC10181_00069</name>
</gene>
<evidence type="ECO:0000313" key="2">
    <source>
        <dbReference type="Proteomes" id="UP000290985"/>
    </source>
</evidence>
<reference evidence="1 2" key="1">
    <citation type="submission" date="2019-01" db="EMBL/GenBank/DDBJ databases">
        <authorList>
            <consortium name="Pathogen Informatics"/>
        </authorList>
    </citation>
    <scope>NUCLEOTIDE SEQUENCE [LARGE SCALE GENOMIC DNA]</scope>
    <source>
        <strain evidence="1 2">NCTC10181</strain>
    </source>
</reference>
<sequence>MSLTIKLFRNILFGSCVSLLPIITSSCSTLELLNKKNYLETVEYKVPYFANLIRLKQQEQGIKVNNSILFDQFSIIEDEDKKNKYFSDFLEDSQVTITSVKDFSHYITNKINSLYKELEIPKTLSDEEIQRIFENDFLNGQNLNEVLAKNNIWISQSIFYHSSVFVDYILKEEDKDYINVKIIRPNEIDQDYLSILPTSLLPARKVFNILVFPKEKMLNFKKTTKDENIKLLSELYNHYNYKEKDFFNWYYPRKWILDWIDNIQRKQGIFNTKNLILKNKAGAYISKEPLNLDSDSGIKVIKNFKDFITYIMSPFQTNDSEKDSALSYIKVVNDFEKNYLNGKNLSELLEENNLVVQRTIQKENTSFNKQYRFVKLPNSSSSKINLAIINDNELNFSSNFLDNEWEDPFIEKPRILYQGLLVPKNSKVEIKGQLNFKEANDFLIHNKSLYKDKEVTE</sequence>
<organism evidence="1 2">
    <name type="scientific">Mycoplasmopsis citelli</name>
    <dbReference type="NCBI Taxonomy" id="171281"/>
    <lineage>
        <taxon>Bacteria</taxon>
        <taxon>Bacillati</taxon>
        <taxon>Mycoplasmatota</taxon>
        <taxon>Mycoplasmoidales</taxon>
        <taxon>Metamycoplasmataceae</taxon>
        <taxon>Mycoplasmopsis</taxon>
    </lineage>
</organism>
<dbReference type="KEGG" id="mcit:NCTC10181_00069"/>
<dbReference type="OrthoDB" id="401989at2"/>